<evidence type="ECO:0000256" key="1">
    <source>
        <dbReference type="ARBA" id="ARBA00023125"/>
    </source>
</evidence>
<dbReference type="GO" id="GO:0006355">
    <property type="term" value="P:regulation of DNA-templated transcription"/>
    <property type="evidence" value="ECO:0007669"/>
    <property type="project" value="InterPro"/>
</dbReference>
<protein>
    <submittedName>
        <fullName evidence="3">Response regulator transcription factor</fullName>
    </submittedName>
</protein>
<feature type="domain" description="HTH luxR-type" evidence="2">
    <location>
        <begin position="124"/>
        <end position="189"/>
    </location>
</feature>
<dbReference type="CDD" id="cd06170">
    <property type="entry name" value="LuxR_C_like"/>
    <property type="match status" value="1"/>
</dbReference>
<dbReference type="PANTHER" id="PTHR43214">
    <property type="entry name" value="TWO-COMPONENT RESPONSE REGULATOR"/>
    <property type="match status" value="1"/>
</dbReference>
<dbReference type="InterPro" id="IPR016032">
    <property type="entry name" value="Sig_transdc_resp-reg_C-effctor"/>
</dbReference>
<organism evidence="3 4">
    <name type="scientific">Nocardia pulmonis</name>
    <dbReference type="NCBI Taxonomy" id="2951408"/>
    <lineage>
        <taxon>Bacteria</taxon>
        <taxon>Bacillati</taxon>
        <taxon>Actinomycetota</taxon>
        <taxon>Actinomycetes</taxon>
        <taxon>Mycobacteriales</taxon>
        <taxon>Nocardiaceae</taxon>
        <taxon>Nocardia</taxon>
    </lineage>
</organism>
<dbReference type="RefSeq" id="WP_251911167.1">
    <property type="nucleotide sequence ID" value="NZ_JAMRXG010000004.1"/>
</dbReference>
<dbReference type="InterPro" id="IPR039420">
    <property type="entry name" value="WalR-like"/>
</dbReference>
<proteinExistence type="predicted"/>
<evidence type="ECO:0000259" key="2">
    <source>
        <dbReference type="PROSITE" id="PS50043"/>
    </source>
</evidence>
<dbReference type="PANTHER" id="PTHR43214:SF43">
    <property type="entry name" value="TWO-COMPONENT RESPONSE REGULATOR"/>
    <property type="match status" value="1"/>
</dbReference>
<keyword evidence="1" id="KW-0238">DNA-binding</keyword>
<keyword evidence="4" id="KW-1185">Reference proteome</keyword>
<comment type="caution">
    <text evidence="3">The sequence shown here is derived from an EMBL/GenBank/DDBJ whole genome shotgun (WGS) entry which is preliminary data.</text>
</comment>
<reference evidence="3" key="1">
    <citation type="submission" date="2022-06" db="EMBL/GenBank/DDBJ databases">
        <title>Novel species in genus nocardia.</title>
        <authorList>
            <person name="Li F."/>
        </authorList>
    </citation>
    <scope>NUCLEOTIDE SEQUENCE</scope>
    <source>
        <strain evidence="3">CDC141</strain>
    </source>
</reference>
<gene>
    <name evidence="3" type="ORF">NDR86_10925</name>
</gene>
<sequence>MRAGIVAILAAEPDISVVADAVGVGSIGGLIRRHAPNVVVSESEPALRSAFGELPVIAMCDSIVEVDQVVRAGVRGIVLRSDARRRLVRAVREVVSGNAYIAPSAAGYVLDQLCVRIPTVDPLVSRGFELLTAREREVLRLIAMGMSTVEVAATLHRTRATIKSHISHILAKLGVQDRGQAIALAYRFGLVSVGDRAPAEPVYLTALSG</sequence>
<dbReference type="AlphaFoldDB" id="A0A9X2E701"/>
<dbReference type="Gene3D" id="3.40.50.2300">
    <property type="match status" value="1"/>
</dbReference>
<accession>A0A9X2E701</accession>
<dbReference type="EMBL" id="JAMRXG010000004">
    <property type="protein sequence ID" value="MCM6773985.1"/>
    <property type="molecule type" value="Genomic_DNA"/>
</dbReference>
<dbReference type="Proteomes" id="UP001139157">
    <property type="component" value="Unassembled WGS sequence"/>
</dbReference>
<dbReference type="PROSITE" id="PS00622">
    <property type="entry name" value="HTH_LUXR_1"/>
    <property type="match status" value="1"/>
</dbReference>
<name>A0A9X2E701_9NOCA</name>
<dbReference type="PRINTS" id="PR00038">
    <property type="entry name" value="HTHLUXR"/>
</dbReference>
<dbReference type="PROSITE" id="PS50043">
    <property type="entry name" value="HTH_LUXR_2"/>
    <property type="match status" value="1"/>
</dbReference>
<dbReference type="SMART" id="SM00421">
    <property type="entry name" value="HTH_LUXR"/>
    <property type="match status" value="1"/>
</dbReference>
<dbReference type="SUPFAM" id="SSF46894">
    <property type="entry name" value="C-terminal effector domain of the bipartite response regulators"/>
    <property type="match status" value="1"/>
</dbReference>
<dbReference type="InterPro" id="IPR000792">
    <property type="entry name" value="Tscrpt_reg_LuxR_C"/>
</dbReference>
<evidence type="ECO:0000313" key="4">
    <source>
        <dbReference type="Proteomes" id="UP001139157"/>
    </source>
</evidence>
<evidence type="ECO:0000313" key="3">
    <source>
        <dbReference type="EMBL" id="MCM6773985.1"/>
    </source>
</evidence>
<dbReference type="Pfam" id="PF00196">
    <property type="entry name" value="GerE"/>
    <property type="match status" value="1"/>
</dbReference>
<dbReference type="GO" id="GO:0003677">
    <property type="term" value="F:DNA binding"/>
    <property type="evidence" value="ECO:0007669"/>
    <property type="project" value="UniProtKB-KW"/>
</dbReference>